<dbReference type="InterPro" id="IPR035897">
    <property type="entry name" value="Toll_tir_struct_dom_sf"/>
</dbReference>
<evidence type="ECO:0000256" key="1">
    <source>
        <dbReference type="SAM" id="MobiDB-lite"/>
    </source>
</evidence>
<reference evidence="2 3" key="1">
    <citation type="journal article" date="2021" name="BMC Genomics">
        <title>Datura genome reveals duplications of psychoactive alkaloid biosynthetic genes and high mutation rate following tissue culture.</title>
        <authorList>
            <person name="Rajewski A."/>
            <person name="Carter-House D."/>
            <person name="Stajich J."/>
            <person name="Litt A."/>
        </authorList>
    </citation>
    <scope>NUCLEOTIDE SEQUENCE [LARGE SCALE GENOMIC DNA]</scope>
    <source>
        <strain evidence="2">AR-01</strain>
    </source>
</reference>
<name>A0ABS8RKR3_DATST</name>
<feature type="region of interest" description="Disordered" evidence="1">
    <location>
        <begin position="122"/>
        <end position="143"/>
    </location>
</feature>
<evidence type="ECO:0000313" key="2">
    <source>
        <dbReference type="EMBL" id="MCD7447372.1"/>
    </source>
</evidence>
<gene>
    <name evidence="2" type="ORF">HAX54_028443</name>
</gene>
<dbReference type="EMBL" id="JACEIK010000035">
    <property type="protein sequence ID" value="MCD7447372.1"/>
    <property type="molecule type" value="Genomic_DNA"/>
</dbReference>
<comment type="caution">
    <text evidence="2">The sequence shown here is derived from an EMBL/GenBank/DDBJ whole genome shotgun (WGS) entry which is preliminary data.</text>
</comment>
<accession>A0ABS8RKR3</accession>
<dbReference type="SUPFAM" id="SSF52200">
    <property type="entry name" value="Toll/Interleukin receptor TIR domain"/>
    <property type="match status" value="1"/>
</dbReference>
<organism evidence="2 3">
    <name type="scientific">Datura stramonium</name>
    <name type="common">Jimsonweed</name>
    <name type="synonym">Common thornapple</name>
    <dbReference type="NCBI Taxonomy" id="4076"/>
    <lineage>
        <taxon>Eukaryota</taxon>
        <taxon>Viridiplantae</taxon>
        <taxon>Streptophyta</taxon>
        <taxon>Embryophyta</taxon>
        <taxon>Tracheophyta</taxon>
        <taxon>Spermatophyta</taxon>
        <taxon>Magnoliopsida</taxon>
        <taxon>eudicotyledons</taxon>
        <taxon>Gunneridae</taxon>
        <taxon>Pentapetalae</taxon>
        <taxon>asterids</taxon>
        <taxon>lamiids</taxon>
        <taxon>Solanales</taxon>
        <taxon>Solanaceae</taxon>
        <taxon>Solanoideae</taxon>
        <taxon>Datureae</taxon>
        <taxon>Datura</taxon>
    </lineage>
</organism>
<feature type="region of interest" description="Disordered" evidence="1">
    <location>
        <begin position="1"/>
        <end position="20"/>
    </location>
</feature>
<feature type="compositionally biased region" description="Polar residues" evidence="1">
    <location>
        <begin position="1"/>
        <end position="11"/>
    </location>
</feature>
<sequence>MQRSITSSAKNVQPPARATTRAGEIWGTMRRVHKPQGTDTYCDSYFCLHELSLMMESNKRIIPVFCDVKPSELADMNVNFPNKDLEKFSLALRRQNVGSTFDTQRGLVGVFGESFGCNNEESVRGKERSASTERSSTVDNNFA</sequence>
<feature type="compositionally biased region" description="Polar residues" evidence="1">
    <location>
        <begin position="132"/>
        <end position="143"/>
    </location>
</feature>
<dbReference type="Proteomes" id="UP000823775">
    <property type="component" value="Unassembled WGS sequence"/>
</dbReference>
<keyword evidence="3" id="KW-1185">Reference proteome</keyword>
<dbReference type="Gene3D" id="3.40.50.10140">
    <property type="entry name" value="Toll/interleukin-1 receptor homology (TIR) domain"/>
    <property type="match status" value="1"/>
</dbReference>
<proteinExistence type="predicted"/>
<evidence type="ECO:0000313" key="3">
    <source>
        <dbReference type="Proteomes" id="UP000823775"/>
    </source>
</evidence>
<feature type="compositionally biased region" description="Basic and acidic residues" evidence="1">
    <location>
        <begin position="122"/>
        <end position="131"/>
    </location>
</feature>
<protein>
    <submittedName>
        <fullName evidence="2">Uncharacterized protein</fullName>
    </submittedName>
</protein>